<proteinExistence type="predicted"/>
<dbReference type="RefSeq" id="WP_085937695.1">
    <property type="nucleotide sequence ID" value="NZ_FUWJ01000015.1"/>
</dbReference>
<reference evidence="2" key="1">
    <citation type="submission" date="2017-02" db="EMBL/GenBank/DDBJ databases">
        <authorList>
            <person name="Varghese N."/>
            <person name="Submissions S."/>
        </authorList>
    </citation>
    <scope>NUCLEOTIDE SEQUENCE [LARGE SCALE GENOMIC DNA]</scope>
    <source>
        <strain evidence="2">ATCC 27094</strain>
    </source>
</reference>
<accession>A0A1T4TBK2</accession>
<dbReference type="AlphaFoldDB" id="A0A1T4TBK2"/>
<protein>
    <submittedName>
        <fullName evidence="1">Uncharacterized protein</fullName>
    </submittedName>
</protein>
<sequence length="222" mass="24021">MVTVTDICNAALSHCGTRSKISSIDEGSAEANACRTHLAMVRDQTLRLHDWNFARVTTTLALLQNPPDRWAYKYALPSDCVRLRRLNDVPLLALPEAFFEAAADKDSTGAFVGVILTNAAAVSAIYTAQVADPLRWDAGFADAVTYGLAARVCYELSGKEDRARTLTQLWQINLNQAAAAAANEGSALNRTYRPEALAARGYDDGLAEFGQFATIDTKVGSF</sequence>
<dbReference type="Proteomes" id="UP000190092">
    <property type="component" value="Unassembled WGS sequence"/>
</dbReference>
<name>A0A1T4TBK2_9HYPH</name>
<dbReference type="EMBL" id="FUWJ01000015">
    <property type="protein sequence ID" value="SKA37783.1"/>
    <property type="molecule type" value="Genomic_DNA"/>
</dbReference>
<organism evidence="1 2">
    <name type="scientific">Enhydrobacter aerosaccus</name>
    <dbReference type="NCBI Taxonomy" id="225324"/>
    <lineage>
        <taxon>Bacteria</taxon>
        <taxon>Pseudomonadati</taxon>
        <taxon>Pseudomonadota</taxon>
        <taxon>Alphaproteobacteria</taxon>
        <taxon>Hyphomicrobiales</taxon>
        <taxon>Enhydrobacter</taxon>
    </lineage>
</organism>
<dbReference type="OrthoDB" id="7278537at2"/>
<keyword evidence="2" id="KW-1185">Reference proteome</keyword>
<dbReference type="STRING" id="225324.SAMN02745126_05956"/>
<evidence type="ECO:0000313" key="2">
    <source>
        <dbReference type="Proteomes" id="UP000190092"/>
    </source>
</evidence>
<gene>
    <name evidence="1" type="ORF">SAMN02745126_05956</name>
</gene>
<evidence type="ECO:0000313" key="1">
    <source>
        <dbReference type="EMBL" id="SKA37783.1"/>
    </source>
</evidence>